<dbReference type="PANTHER" id="PTHR10953:SF102">
    <property type="entry name" value="ADENYLYLTRANSFERASE AND SULFURTRANSFERASE MOCS3"/>
    <property type="match status" value="1"/>
</dbReference>
<dbReference type="GO" id="GO:0008146">
    <property type="term" value="F:sulfotransferase activity"/>
    <property type="evidence" value="ECO:0007669"/>
    <property type="project" value="TreeGrafter"/>
</dbReference>
<dbReference type="GO" id="GO:0016779">
    <property type="term" value="F:nucleotidyltransferase activity"/>
    <property type="evidence" value="ECO:0007669"/>
    <property type="project" value="UniProtKB-KW"/>
</dbReference>
<dbReference type="GO" id="GO:0005829">
    <property type="term" value="C:cytosol"/>
    <property type="evidence" value="ECO:0007669"/>
    <property type="project" value="TreeGrafter"/>
</dbReference>
<evidence type="ECO:0000313" key="2">
    <source>
        <dbReference type="EMBL" id="AKF06814.1"/>
    </source>
</evidence>
<feature type="domain" description="THIF-type NAD/FAD binding fold" evidence="1">
    <location>
        <begin position="2"/>
        <end position="213"/>
    </location>
</feature>
<protein>
    <submittedName>
        <fullName evidence="2">Sulfur carrier protein adenylyltransferase ThiF</fullName>
    </submittedName>
</protein>
<dbReference type="Proteomes" id="UP000034883">
    <property type="component" value="Chromosome"/>
</dbReference>
<name>A0A0F6SFE7_9BACT</name>
<gene>
    <name evidence="2" type="ORF">DB32_003963</name>
</gene>
<dbReference type="CDD" id="cd00757">
    <property type="entry name" value="ThiF_MoeB_HesA_family"/>
    <property type="match status" value="1"/>
</dbReference>
<evidence type="ECO:0000259" key="1">
    <source>
        <dbReference type="Pfam" id="PF00899"/>
    </source>
</evidence>
<keyword evidence="2" id="KW-0808">Transferase</keyword>
<dbReference type="STRING" id="927083.DB32_003963"/>
<dbReference type="AlphaFoldDB" id="A0A0F6SFE7"/>
<proteinExistence type="predicted"/>
<evidence type="ECO:0000313" key="3">
    <source>
        <dbReference type="Proteomes" id="UP000034883"/>
    </source>
</evidence>
<dbReference type="Gene3D" id="3.40.50.720">
    <property type="entry name" value="NAD(P)-binding Rossmann-like Domain"/>
    <property type="match status" value="1"/>
</dbReference>
<dbReference type="KEGG" id="samy:DB32_003963"/>
<keyword evidence="2" id="KW-0548">Nucleotidyltransferase</keyword>
<dbReference type="GO" id="GO:0004792">
    <property type="term" value="F:thiosulfate-cyanide sulfurtransferase activity"/>
    <property type="evidence" value="ECO:0007669"/>
    <property type="project" value="TreeGrafter"/>
</dbReference>
<dbReference type="InterPro" id="IPR035985">
    <property type="entry name" value="Ubiquitin-activating_enz"/>
</dbReference>
<reference evidence="2 3" key="1">
    <citation type="submission" date="2015-03" db="EMBL/GenBank/DDBJ databases">
        <title>Genome assembly of Sandaracinus amylolyticus DSM 53668.</title>
        <authorList>
            <person name="Sharma G."/>
            <person name="Subramanian S."/>
        </authorList>
    </citation>
    <scope>NUCLEOTIDE SEQUENCE [LARGE SCALE GENOMIC DNA]</scope>
    <source>
        <strain evidence="2 3">DSM 53668</strain>
    </source>
</reference>
<accession>A0A0F6SFE7</accession>
<dbReference type="SUPFAM" id="SSF69572">
    <property type="entry name" value="Activating enzymes of the ubiquitin-like proteins"/>
    <property type="match status" value="1"/>
</dbReference>
<keyword evidence="3" id="KW-1185">Reference proteome</keyword>
<dbReference type="GO" id="GO:0008641">
    <property type="term" value="F:ubiquitin-like modifier activating enzyme activity"/>
    <property type="evidence" value="ECO:0007669"/>
    <property type="project" value="InterPro"/>
</dbReference>
<dbReference type="Pfam" id="PF00899">
    <property type="entry name" value="ThiF"/>
    <property type="match status" value="1"/>
</dbReference>
<dbReference type="EMBL" id="CP011125">
    <property type="protein sequence ID" value="AKF06814.1"/>
    <property type="molecule type" value="Genomic_DNA"/>
</dbReference>
<organism evidence="2 3">
    <name type="scientific">Sandaracinus amylolyticus</name>
    <dbReference type="NCBI Taxonomy" id="927083"/>
    <lineage>
        <taxon>Bacteria</taxon>
        <taxon>Pseudomonadati</taxon>
        <taxon>Myxococcota</taxon>
        <taxon>Polyangia</taxon>
        <taxon>Polyangiales</taxon>
        <taxon>Sandaracinaceae</taxon>
        <taxon>Sandaracinus</taxon>
    </lineage>
</organism>
<sequence>MLVIGAGGLGCAAGIALARSGLELDVTLVDPDRVERSNLHRQVLFDDRDVGHSKAERAAEKLHALSGGAITARGVIDRVDVTNAEQLARAHDVVVEGTDRHESKFLAADAAALARTPVVHAGVVRWAGWAMASTPFESACLRCVFEDVPSGEVETCSEAGVIGPAVGVMGALEAALAVQILEGRREVAGVLHRFDARTASARTSRVKSRASCPLCGERATIRALDRERYAAPACAT</sequence>
<dbReference type="PANTHER" id="PTHR10953">
    <property type="entry name" value="UBIQUITIN-ACTIVATING ENZYME E1"/>
    <property type="match status" value="1"/>
</dbReference>
<dbReference type="InterPro" id="IPR045886">
    <property type="entry name" value="ThiF/MoeB/HesA"/>
</dbReference>
<dbReference type="InterPro" id="IPR000594">
    <property type="entry name" value="ThiF_NAD_FAD-bd"/>
</dbReference>